<comment type="caution">
    <text evidence="2">The sequence shown here is derived from an EMBL/GenBank/DDBJ whole genome shotgun (WGS) entry which is preliminary data.</text>
</comment>
<feature type="region of interest" description="Disordered" evidence="1">
    <location>
        <begin position="70"/>
        <end position="98"/>
    </location>
</feature>
<reference evidence="2 3" key="1">
    <citation type="journal article" date="2023" name="Mol. Phylogenet. Evol.">
        <title>Genome-scale phylogeny and comparative genomics of the fungal order Sordariales.</title>
        <authorList>
            <person name="Hensen N."/>
            <person name="Bonometti L."/>
            <person name="Westerberg I."/>
            <person name="Brannstrom I.O."/>
            <person name="Guillou S."/>
            <person name="Cros-Aarteil S."/>
            <person name="Calhoun S."/>
            <person name="Haridas S."/>
            <person name="Kuo A."/>
            <person name="Mondo S."/>
            <person name="Pangilinan J."/>
            <person name="Riley R."/>
            <person name="LaButti K."/>
            <person name="Andreopoulos B."/>
            <person name="Lipzen A."/>
            <person name="Chen C."/>
            <person name="Yan M."/>
            <person name="Daum C."/>
            <person name="Ng V."/>
            <person name="Clum A."/>
            <person name="Steindorff A."/>
            <person name="Ohm R.A."/>
            <person name="Martin F."/>
            <person name="Silar P."/>
            <person name="Natvig D.O."/>
            <person name="Lalanne C."/>
            <person name="Gautier V."/>
            <person name="Ament-Velasquez S.L."/>
            <person name="Kruys A."/>
            <person name="Hutchinson M.I."/>
            <person name="Powell A.J."/>
            <person name="Barry K."/>
            <person name="Miller A.N."/>
            <person name="Grigoriev I.V."/>
            <person name="Debuchy R."/>
            <person name="Gladieux P."/>
            <person name="Hiltunen Thoren M."/>
            <person name="Johannesson H."/>
        </authorList>
    </citation>
    <scope>NUCLEOTIDE SEQUENCE [LARGE SCALE GENOMIC DNA]</scope>
    <source>
        <strain evidence="2 3">FGSC 10403</strain>
    </source>
</reference>
<evidence type="ECO:0000313" key="2">
    <source>
        <dbReference type="EMBL" id="KAK3488123.1"/>
    </source>
</evidence>
<feature type="region of interest" description="Disordered" evidence="1">
    <location>
        <begin position="352"/>
        <end position="471"/>
    </location>
</feature>
<name>A0AAJ0I2I8_9PEZI</name>
<feature type="compositionally biased region" description="Acidic residues" evidence="1">
    <location>
        <begin position="509"/>
        <end position="539"/>
    </location>
</feature>
<dbReference type="GeneID" id="87876004"/>
<feature type="region of interest" description="Disordered" evidence="1">
    <location>
        <begin position="1"/>
        <end position="51"/>
    </location>
</feature>
<feature type="region of interest" description="Disordered" evidence="1">
    <location>
        <begin position="189"/>
        <end position="214"/>
    </location>
</feature>
<dbReference type="AlphaFoldDB" id="A0AAJ0I2I8"/>
<feature type="compositionally biased region" description="Low complexity" evidence="1">
    <location>
        <begin position="424"/>
        <end position="435"/>
    </location>
</feature>
<keyword evidence="3" id="KW-1185">Reference proteome</keyword>
<feature type="compositionally biased region" description="Polar residues" evidence="1">
    <location>
        <begin position="192"/>
        <end position="205"/>
    </location>
</feature>
<protein>
    <submittedName>
        <fullName evidence="2">Uncharacterized protein</fullName>
    </submittedName>
</protein>
<dbReference type="EMBL" id="JAULSX010000007">
    <property type="protein sequence ID" value="KAK3488123.1"/>
    <property type="molecule type" value="Genomic_DNA"/>
</dbReference>
<feature type="compositionally biased region" description="Acidic residues" evidence="1">
    <location>
        <begin position="455"/>
        <end position="464"/>
    </location>
</feature>
<feature type="region of interest" description="Disordered" evidence="1">
    <location>
        <begin position="509"/>
        <end position="577"/>
    </location>
</feature>
<evidence type="ECO:0000313" key="3">
    <source>
        <dbReference type="Proteomes" id="UP001285908"/>
    </source>
</evidence>
<gene>
    <name evidence="2" type="ORF">B0T23DRAFT_398769</name>
</gene>
<feature type="compositionally biased region" description="Acidic residues" evidence="1">
    <location>
        <begin position="382"/>
        <end position="395"/>
    </location>
</feature>
<dbReference type="RefSeq" id="XP_062690250.1">
    <property type="nucleotide sequence ID" value="XM_062838382.1"/>
</dbReference>
<organism evidence="2 3">
    <name type="scientific">Neurospora hispaniola</name>
    <dbReference type="NCBI Taxonomy" id="588809"/>
    <lineage>
        <taxon>Eukaryota</taxon>
        <taxon>Fungi</taxon>
        <taxon>Dikarya</taxon>
        <taxon>Ascomycota</taxon>
        <taxon>Pezizomycotina</taxon>
        <taxon>Sordariomycetes</taxon>
        <taxon>Sordariomycetidae</taxon>
        <taxon>Sordariales</taxon>
        <taxon>Sordariaceae</taxon>
        <taxon>Neurospora</taxon>
    </lineage>
</organism>
<sequence>MSSSVSSSHGGQATLIDGRPPSPAMSTTTTLSPPSPVIGGGGGGKHDHHPSIISHDAMADVKSKIEKLAKELKQQQQQQQQCRQQSSNNTRPILPHLNTDSIITATTAKKINLTRPVLSPFSRAKSHQLQQHGHHPSTPGPVIPGLEPASRSLSDLHNERSYLLHNLQTQGERATRLYQRYAHLEAKKEALASTSSPSDENNATASSVGSKKKKIKKDLSLLRSRIAESTQQEQLIMLRLGEIHVELVNRGRWVMTHQQQYQQQHQMVYSPMSAVMEGQQGYFGHHQWHQQLNHGGGGIPATPSSADTYSVSPVGGDDYLYTPSVLSPLSPSFVPGGSVSFFEDIWTRPSQNSQDHFTCPGETLAPVPGPEQEYEHHHPTEGQEEEEEEEEEEDDQTPKPKTSFQDLPLDSPEVPLSAVTPKFSTTTSTVSTVSTLPSEHLATPITPSRIPWDEYPSDSEDDGSFESFDASSFTPIGVTTINPLTCNNSLVNGSGSGSGSGSGVMISELEENQDEEQEKEGEEEEEEEDEEDEGSDESASEPGDLLSEQQRRTASFSRGGDGWTKGNNNNNNHRRLSMPSLKNLWPAALAAVGVQMGLEEEEDVPELRLDTVI</sequence>
<feature type="region of interest" description="Disordered" evidence="1">
    <location>
        <begin position="122"/>
        <end position="150"/>
    </location>
</feature>
<dbReference type="Proteomes" id="UP001285908">
    <property type="component" value="Unassembled WGS sequence"/>
</dbReference>
<evidence type="ECO:0000256" key="1">
    <source>
        <dbReference type="SAM" id="MobiDB-lite"/>
    </source>
</evidence>
<feature type="compositionally biased region" description="Low complexity" evidence="1">
    <location>
        <begin position="74"/>
        <end position="85"/>
    </location>
</feature>
<accession>A0AAJ0I2I8</accession>
<proteinExistence type="predicted"/>